<dbReference type="GO" id="GO:0000166">
    <property type="term" value="F:nucleotide binding"/>
    <property type="evidence" value="ECO:0007669"/>
    <property type="project" value="UniProtKB-KW"/>
</dbReference>
<dbReference type="SUPFAM" id="SSF109604">
    <property type="entry name" value="HD-domain/PDEase-like"/>
    <property type="match status" value="1"/>
</dbReference>
<feature type="domain" description="HD" evidence="2">
    <location>
        <begin position="43"/>
        <end position="135"/>
    </location>
</feature>
<evidence type="ECO:0000313" key="3">
    <source>
        <dbReference type="EMBL" id="MDA0160107.1"/>
    </source>
</evidence>
<dbReference type="Pfam" id="PF01966">
    <property type="entry name" value="HD"/>
    <property type="match status" value="1"/>
</dbReference>
<organism evidence="3 4">
    <name type="scientific">Solirubrobacter ginsenosidimutans</name>
    <dbReference type="NCBI Taxonomy" id="490573"/>
    <lineage>
        <taxon>Bacteria</taxon>
        <taxon>Bacillati</taxon>
        <taxon>Actinomycetota</taxon>
        <taxon>Thermoleophilia</taxon>
        <taxon>Solirubrobacterales</taxon>
        <taxon>Solirubrobacteraceae</taxon>
        <taxon>Solirubrobacter</taxon>
    </lineage>
</organism>
<dbReference type="EMBL" id="JAPDOD010000004">
    <property type="protein sequence ID" value="MDA0160107.1"/>
    <property type="molecule type" value="Genomic_DNA"/>
</dbReference>
<dbReference type="InterPro" id="IPR027417">
    <property type="entry name" value="P-loop_NTPase"/>
</dbReference>
<dbReference type="PANTHER" id="PTHR47545:SF1">
    <property type="entry name" value="MULTIFUNCTIONAL CCA PROTEIN"/>
    <property type="match status" value="1"/>
</dbReference>
<name>A0A9X3MPN7_9ACTN</name>
<comment type="caution">
    <text evidence="3">The sequence shown here is derived from an EMBL/GenBank/DDBJ whole genome shotgun (WGS) entry which is preliminary data.</text>
</comment>
<dbReference type="NCBIfam" id="TIGR00277">
    <property type="entry name" value="HDIG"/>
    <property type="match status" value="1"/>
</dbReference>
<evidence type="ECO:0000259" key="2">
    <source>
        <dbReference type="Pfam" id="PF01966"/>
    </source>
</evidence>
<dbReference type="AlphaFoldDB" id="A0A9X3MPN7"/>
<keyword evidence="4" id="KW-1185">Reference proteome</keyword>
<gene>
    <name evidence="3" type="ORF">OM076_07525</name>
</gene>
<reference evidence="3" key="1">
    <citation type="submission" date="2022-10" db="EMBL/GenBank/DDBJ databases">
        <title>The WGS of Solirubrobacter ginsenosidimutans DSM 21036.</title>
        <authorList>
            <person name="Jiang Z."/>
        </authorList>
    </citation>
    <scope>NUCLEOTIDE SEQUENCE</scope>
    <source>
        <strain evidence="3">DSM 21036</strain>
    </source>
</reference>
<dbReference type="InterPro" id="IPR003607">
    <property type="entry name" value="HD/PDEase_dom"/>
</dbReference>
<proteinExistence type="predicted"/>
<dbReference type="InterPro" id="IPR050124">
    <property type="entry name" value="tRNA_CCA-adding_enzyme"/>
</dbReference>
<dbReference type="SUPFAM" id="SSF52540">
    <property type="entry name" value="P-loop containing nucleoside triphosphate hydrolases"/>
    <property type="match status" value="1"/>
</dbReference>
<dbReference type="RefSeq" id="WP_270038873.1">
    <property type="nucleotide sequence ID" value="NZ_JAPDOD010000004.1"/>
</dbReference>
<dbReference type="CDD" id="cd00077">
    <property type="entry name" value="HDc"/>
    <property type="match status" value="1"/>
</dbReference>
<accession>A0A9X3MPN7</accession>
<dbReference type="Pfam" id="PF13671">
    <property type="entry name" value="AAA_33"/>
    <property type="match status" value="1"/>
</dbReference>
<sequence>MALPATPEPGASCPDLRVLAAEHPWLAALAGTPVDDGETDVLDHTRLVAEQLLRSPQWRRMEPEDRGELWLATLLHDAGKPATTRYERGRWTAPGHARHGAIIARRVLWEAGLSPFARERICGLVRHHMAPYRLIDSEHATRRTIEISLEAGVRRQHLLSRSDALARSDDLTTDVDLFAVHAEELGCLERPYPFASDHARFTYFTHPSRDPAYAAHDDTRSRVVVLSGLPGAGKDQWIARHHQGRPTIAVDDRERARTYLREGKPFIWNATHHSRELRASTISLLADYRAHVTIVAVEARPHELRRHNQERRRPVPWEAVERVLDDWEAPSITECHRLEVWSG</sequence>
<dbReference type="Gene3D" id="3.40.50.300">
    <property type="entry name" value="P-loop containing nucleotide triphosphate hydrolases"/>
    <property type="match status" value="1"/>
</dbReference>
<dbReference type="Gene3D" id="1.10.3090.10">
    <property type="entry name" value="cca-adding enzyme, domain 2"/>
    <property type="match status" value="1"/>
</dbReference>
<dbReference type="InterPro" id="IPR006674">
    <property type="entry name" value="HD_domain"/>
</dbReference>
<dbReference type="InterPro" id="IPR006675">
    <property type="entry name" value="HDIG_dom"/>
</dbReference>
<protein>
    <submittedName>
        <fullName evidence="3">AAA family ATPase</fullName>
    </submittedName>
</protein>
<dbReference type="Proteomes" id="UP001149140">
    <property type="component" value="Unassembled WGS sequence"/>
</dbReference>
<evidence type="ECO:0000256" key="1">
    <source>
        <dbReference type="ARBA" id="ARBA00022741"/>
    </source>
</evidence>
<keyword evidence="1" id="KW-0547">Nucleotide-binding</keyword>
<evidence type="ECO:0000313" key="4">
    <source>
        <dbReference type="Proteomes" id="UP001149140"/>
    </source>
</evidence>
<dbReference type="PANTHER" id="PTHR47545">
    <property type="entry name" value="MULTIFUNCTIONAL CCA PROTEIN"/>
    <property type="match status" value="1"/>
</dbReference>